<dbReference type="CDD" id="cd06339">
    <property type="entry name" value="PBP1_YraM_LppC_lipoprotein-like"/>
    <property type="match status" value="1"/>
</dbReference>
<dbReference type="EMBL" id="FWXD01000001">
    <property type="protein sequence ID" value="SMC16393.1"/>
    <property type="molecule type" value="Genomic_DNA"/>
</dbReference>
<accession>A0A1W1WXS0</accession>
<reference evidence="3 4" key="1">
    <citation type="submission" date="2017-04" db="EMBL/GenBank/DDBJ databases">
        <authorList>
            <person name="Afonso C.L."/>
            <person name="Miller P.J."/>
            <person name="Scott M.A."/>
            <person name="Spackman E."/>
            <person name="Goraichik I."/>
            <person name="Dimitrov K.M."/>
            <person name="Suarez D.L."/>
            <person name="Swayne D.E."/>
        </authorList>
    </citation>
    <scope>NUCLEOTIDE SEQUENCE [LARGE SCALE GENOMIC DNA]</scope>
    <source>
        <strain evidence="3 4">DSM 23236</strain>
    </source>
</reference>
<dbReference type="GO" id="GO:0030234">
    <property type="term" value="F:enzyme regulator activity"/>
    <property type="evidence" value="ECO:0007669"/>
    <property type="project" value="TreeGrafter"/>
</dbReference>
<name>A0A1W1WXS0_9NEIS</name>
<dbReference type="Proteomes" id="UP000192761">
    <property type="component" value="Unassembled WGS sequence"/>
</dbReference>
<proteinExistence type="predicted"/>
<dbReference type="PANTHER" id="PTHR38038:SF1">
    <property type="entry name" value="PENICILLIN-BINDING PROTEIN ACTIVATOR LPOA"/>
    <property type="match status" value="1"/>
</dbReference>
<dbReference type="AlphaFoldDB" id="A0A1W1WXS0"/>
<evidence type="ECO:0000313" key="3">
    <source>
        <dbReference type="EMBL" id="SMC16393.1"/>
    </source>
</evidence>
<evidence type="ECO:0000256" key="2">
    <source>
        <dbReference type="SAM" id="SignalP"/>
    </source>
</evidence>
<feature type="signal peptide" evidence="2">
    <location>
        <begin position="1"/>
        <end position="16"/>
    </location>
</feature>
<dbReference type="Pfam" id="PF04348">
    <property type="entry name" value="LppC"/>
    <property type="match status" value="1"/>
</dbReference>
<dbReference type="GO" id="GO:0009252">
    <property type="term" value="P:peptidoglycan biosynthetic process"/>
    <property type="evidence" value="ECO:0007669"/>
    <property type="project" value="TreeGrafter"/>
</dbReference>
<protein>
    <recommendedName>
        <fullName evidence="5">LppC lipoprotein</fullName>
    </recommendedName>
</protein>
<evidence type="ECO:0000313" key="4">
    <source>
        <dbReference type="Proteomes" id="UP000192761"/>
    </source>
</evidence>
<evidence type="ECO:0000256" key="1">
    <source>
        <dbReference type="ARBA" id="ARBA00023136"/>
    </source>
</evidence>
<feature type="chain" id="PRO_5012190387" description="LppC lipoprotein" evidence="2">
    <location>
        <begin position="17"/>
        <end position="362"/>
    </location>
</feature>
<evidence type="ECO:0008006" key="5">
    <source>
        <dbReference type="Google" id="ProtNLM"/>
    </source>
</evidence>
<dbReference type="SUPFAM" id="SSF53822">
    <property type="entry name" value="Periplasmic binding protein-like I"/>
    <property type="match status" value="1"/>
</dbReference>
<keyword evidence="1" id="KW-0472">Membrane</keyword>
<dbReference type="Gene3D" id="3.40.50.2300">
    <property type="match status" value="2"/>
</dbReference>
<dbReference type="GO" id="GO:0031241">
    <property type="term" value="C:periplasmic side of cell outer membrane"/>
    <property type="evidence" value="ECO:0007669"/>
    <property type="project" value="TreeGrafter"/>
</dbReference>
<dbReference type="InterPro" id="IPR028082">
    <property type="entry name" value="Peripla_BP_I"/>
</dbReference>
<keyword evidence="4" id="KW-1185">Reference proteome</keyword>
<dbReference type="PANTHER" id="PTHR38038">
    <property type="entry name" value="PENICILLIN-BINDING PROTEIN ACTIVATOR LPOA"/>
    <property type="match status" value="1"/>
</dbReference>
<keyword evidence="2" id="KW-0732">Signal</keyword>
<gene>
    <name evidence="3" type="ORF">SAMN02745857_00175</name>
</gene>
<dbReference type="STRING" id="1121001.SAMN02745857_00175"/>
<organism evidence="3 4">
    <name type="scientific">Andreprevotia lacus DSM 23236</name>
    <dbReference type="NCBI Taxonomy" id="1121001"/>
    <lineage>
        <taxon>Bacteria</taxon>
        <taxon>Pseudomonadati</taxon>
        <taxon>Pseudomonadota</taxon>
        <taxon>Betaproteobacteria</taxon>
        <taxon>Neisseriales</taxon>
        <taxon>Chitinibacteraceae</taxon>
        <taxon>Andreprevotia</taxon>
    </lineage>
</organism>
<dbReference type="InterPro" id="IPR007443">
    <property type="entry name" value="LpoA"/>
</dbReference>
<sequence>MALLGFVSLCSNMATAAEHAEADASATAAVPADAGQRFIAVLLPLNSKAFKPAVSQLKAGVLAAEKAYGDGNQPPVRMFDSGEKDEDVLKQYNKAVNEGAAAVIGPLTRSAVNYLADNASFPVPVVALNSFDEQTLRRPNLYSFSLSVEQEAAALAHRLSREGVTKPAVLVATGTLNARMEGGFAAAWQDDAGSAPLLIEVGDSVASYAAVKAKLAEQGVDAIFLAANGRQARKLRPYLGTDWPIYASSQINSGNLASTALVDLTGIRYLEMPWLANADDPLYAVFVRTRTNSADLERLFALGVDAWRVAVALAEPDGHVAVDGLSGVLTVGSGGVIQRDMDFKTLTLPGKTSDPSADPGTH</sequence>